<feature type="domain" description="MIB/HERC2" evidence="22">
    <location>
        <begin position="147"/>
        <end position="225"/>
    </location>
</feature>
<dbReference type="PANTHER" id="PTHR24202:SF4">
    <property type="entry name" value="E3 UBIQUITIN-PROTEIN LIGASE MIB2-RELATED"/>
    <property type="match status" value="1"/>
</dbReference>
<dbReference type="Pfam" id="PF00569">
    <property type="entry name" value="ZZ"/>
    <property type="match status" value="1"/>
</dbReference>
<keyword evidence="7" id="KW-0479">Metal-binding</keyword>
<evidence type="ECO:0000256" key="7">
    <source>
        <dbReference type="ARBA" id="ARBA00022723"/>
    </source>
</evidence>
<dbReference type="PROSITE" id="PS50135">
    <property type="entry name" value="ZF_ZZ_2"/>
    <property type="match status" value="1"/>
</dbReference>
<dbReference type="GeneTree" id="ENSGT00940000158097"/>
<dbReference type="AlphaFoldDB" id="A0A8C7UHN4"/>
<dbReference type="InterPro" id="IPR013083">
    <property type="entry name" value="Znf_RING/FYVE/PHD"/>
</dbReference>
<dbReference type="Ensembl" id="ENSOMYT00000104427.2">
    <property type="protein sequence ID" value="ENSOMYP00000096114.1"/>
    <property type="gene ID" value="ENSOMYG00000043077.2"/>
</dbReference>
<keyword evidence="8" id="KW-0677">Repeat</keyword>
<dbReference type="PROSITE" id="PS01357">
    <property type="entry name" value="ZF_ZZ_1"/>
    <property type="match status" value="1"/>
</dbReference>
<reference evidence="23" key="3">
    <citation type="submission" date="2025-09" db="UniProtKB">
        <authorList>
            <consortium name="Ensembl"/>
        </authorList>
    </citation>
    <scope>IDENTIFICATION</scope>
</reference>
<dbReference type="InterPro" id="IPR042056">
    <property type="entry name" value="MIB1/2_ZZ"/>
</dbReference>
<dbReference type="InterPro" id="IPR000433">
    <property type="entry name" value="Znf_ZZ"/>
</dbReference>
<dbReference type="PANTHER" id="PTHR24202">
    <property type="entry name" value="E3 UBIQUITIN-PROTEIN LIGASE MIB2"/>
    <property type="match status" value="1"/>
</dbReference>
<dbReference type="InterPro" id="IPR040847">
    <property type="entry name" value="SH3_15"/>
</dbReference>
<dbReference type="InterPro" id="IPR036770">
    <property type="entry name" value="Ankyrin_rpt-contain_sf"/>
</dbReference>
<evidence type="ECO:0000256" key="9">
    <source>
        <dbReference type="ARBA" id="ARBA00022771"/>
    </source>
</evidence>
<evidence type="ECO:0000256" key="6">
    <source>
        <dbReference type="ARBA" id="ARBA00022679"/>
    </source>
</evidence>
<feature type="domain" description="RING-type" evidence="20">
    <location>
        <begin position="883"/>
        <end position="916"/>
    </location>
</feature>
<dbReference type="UniPathway" id="UPA00143"/>
<keyword evidence="9 19" id="KW-0863">Zinc-finger</keyword>
<evidence type="ECO:0000313" key="23">
    <source>
        <dbReference type="Ensembl" id="ENSOMYP00000096114.1"/>
    </source>
</evidence>
<dbReference type="GO" id="GO:0005737">
    <property type="term" value="C:cytoplasm"/>
    <property type="evidence" value="ECO:0007669"/>
    <property type="project" value="UniProtKB-SubCell"/>
</dbReference>
<dbReference type="FunFam" id="1.25.40.20:FF:001096">
    <property type="entry name" value="E3 ubiquitin-protein ligase MIB2-like isoform X2"/>
    <property type="match status" value="1"/>
</dbReference>
<feature type="repeat" description="ANK" evidence="18">
    <location>
        <begin position="623"/>
        <end position="647"/>
    </location>
</feature>
<evidence type="ECO:0000256" key="10">
    <source>
        <dbReference type="ARBA" id="ARBA00022786"/>
    </source>
</evidence>
<dbReference type="Gene3D" id="3.30.40.10">
    <property type="entry name" value="Zinc/RING finger domain, C3HC4 (zinc finger)"/>
    <property type="match status" value="2"/>
</dbReference>
<evidence type="ECO:0000256" key="14">
    <source>
        <dbReference type="ARBA" id="ARBA00056224"/>
    </source>
</evidence>
<dbReference type="FunFam" id="2.30.30.40:FF:000078">
    <property type="entry name" value="Putative e3 ubiquitin-protein ligase mib2"/>
    <property type="match status" value="1"/>
</dbReference>
<sequence length="927" mass="102701">VRPRGSMEVGMRVVRGLDWKWGNQDDGDGHVGTVVEIGRQGSTTTPDKTVVVQWDSGTRTNYRTGYQGSYDLLLYDNAQIGVRHSNIICDSCKKHGIMGMRWKCKVCFDYDLCTQCYMNNKHDLGHAFERYETAHSQPVCLAPRQNLPRIILKGIFQGVKVVRGPDWDWGNQDGGEGKVGKVVDIRGWDTESGRSVASVTWSNGTTNVYRMGHKGKVDLKYVSDVQGGFYYKDHLPKLGEHAELQRQESAEGHTFNQGDKVKCLLEVDILRQMQEGHGGWNPKIIGMVHRITDRGDVRVQYSNNIRWTFHPGALTKVNTFGVGELVRVLEDIDSVKRLQAGHGEWTDSMTPALGQVGKVLKVYADGDLRVAFNGQTWTFNPACLSAQSVEVDANLMTVENPNVSGNTVISVLEKLLSQSTDQDNPSRLVIEAAHGSANKVRELVQKYPDKVDIKNQGKTALQVAAHQGHMEVVLALLQANSSIEVKDEDGDTALHYTAFGNQAEIARLLLSKGAKVNLLNNSMCTALHIAVNKGFTDVVRVLSEHSADINLQDSYGDTPLHDAIAKDFRNIIEILVVVPNIDFTQQNHRGFNLLHHAALKGNKLATEKILARARQLVDVKKEDGFSALHLASLNNHRDVAEILVKEGRCDVNIRNNRNQTPLQLAVTQGHGDLVQLLVVEGADVNVEDEDGDTAMHVALSRPQLANATLTPLSSSGLMGNTELSVGAAIACFLAQEGANINYANHKGKSPLDLVADTAVLQLIKSFSEKQRYVHLTFSCKILRRVHTTPNTMTNLAMPVLPGPSECLICSELALLVLFCPCQHSVACEECAHRMKKCIKCQVTITKKIRQDQTEVDCSPDSEQHNLLEQLQSRYRQMEERITCPICIDNHIKLVFQCGHASCIDCSAALKTCPICRQTIRERIQLFV</sequence>
<dbReference type="PROSITE" id="PS50297">
    <property type="entry name" value="ANK_REP_REGION"/>
    <property type="match status" value="5"/>
</dbReference>
<feature type="domain" description="MIB/HERC2" evidence="22">
    <location>
        <begin position="1"/>
        <end position="78"/>
    </location>
</feature>
<name>A0A8C7UHN4_ONCMY</name>
<feature type="repeat" description="ANK" evidence="18">
    <location>
        <begin position="489"/>
        <end position="521"/>
    </location>
</feature>
<evidence type="ECO:0000313" key="24">
    <source>
        <dbReference type="Proteomes" id="UP000694395"/>
    </source>
</evidence>
<evidence type="ECO:0000256" key="8">
    <source>
        <dbReference type="ARBA" id="ARBA00022737"/>
    </source>
</evidence>
<comment type="function">
    <text evidence="14">E3 ubiquitin-protein ligase that mediates ubiquitination of Delta receptors, which act as ligands of Notch proteins. Positively regulates the Delta-mediated Notch signaling by ubiquitinating the intracellular domain of Delta, leading to endocytosis of Delta receptors.</text>
</comment>
<dbReference type="InterPro" id="IPR010606">
    <property type="entry name" value="Mib_Herc2"/>
</dbReference>
<evidence type="ECO:0000256" key="15">
    <source>
        <dbReference type="ARBA" id="ARBA00071885"/>
    </source>
</evidence>
<dbReference type="Pfam" id="PF18346">
    <property type="entry name" value="SH3_15"/>
    <property type="match status" value="2"/>
</dbReference>
<comment type="pathway">
    <text evidence="3">Protein modification; protein ubiquitination.</text>
</comment>
<dbReference type="Pfam" id="PF13857">
    <property type="entry name" value="Ank_5"/>
    <property type="match status" value="1"/>
</dbReference>
<dbReference type="Proteomes" id="UP000694395">
    <property type="component" value="Chromosome 9"/>
</dbReference>
<feature type="domain" description="ZZ-type" evidence="21">
    <location>
        <begin position="84"/>
        <end position="136"/>
    </location>
</feature>
<gene>
    <name evidence="23" type="primary">MIB2</name>
</gene>
<dbReference type="EC" id="2.3.2.27" evidence="4"/>
<evidence type="ECO:0000256" key="4">
    <source>
        <dbReference type="ARBA" id="ARBA00012483"/>
    </source>
</evidence>
<dbReference type="FunFam" id="3.30.40.10:FF:000094">
    <property type="entry name" value="E3 ubiquitin-protein ligase MIB2 isoform X1"/>
    <property type="match status" value="1"/>
</dbReference>
<evidence type="ECO:0000259" key="20">
    <source>
        <dbReference type="PROSITE" id="PS50089"/>
    </source>
</evidence>
<keyword evidence="6" id="KW-0808">Transferase</keyword>
<dbReference type="PRINTS" id="PR01415">
    <property type="entry name" value="ANKYRIN"/>
</dbReference>
<accession>A0A8C7UHN4</accession>
<dbReference type="InterPro" id="IPR002110">
    <property type="entry name" value="Ankyrin_rpt"/>
</dbReference>
<dbReference type="GO" id="GO:0016567">
    <property type="term" value="P:protein ubiquitination"/>
    <property type="evidence" value="ECO:0007669"/>
    <property type="project" value="UniProtKB-UniPathway"/>
</dbReference>
<protein>
    <recommendedName>
        <fullName evidence="15">E3 ubiquitin-protein ligase MIB2</fullName>
        <ecNumber evidence="4">2.3.2.27</ecNumber>
    </recommendedName>
    <alternativeName>
        <fullName evidence="16">Mind bomb homolog 2</fullName>
    </alternativeName>
    <alternativeName>
        <fullName evidence="17">RING-type E3 ubiquitin transferase MIB2</fullName>
    </alternativeName>
</protein>
<evidence type="ECO:0000256" key="16">
    <source>
        <dbReference type="ARBA" id="ARBA00078905"/>
    </source>
</evidence>
<dbReference type="InterPro" id="IPR001841">
    <property type="entry name" value="Znf_RING"/>
</dbReference>
<evidence type="ECO:0000256" key="2">
    <source>
        <dbReference type="ARBA" id="ARBA00004496"/>
    </source>
</evidence>
<dbReference type="Pfam" id="PF13637">
    <property type="entry name" value="Ank_4"/>
    <property type="match status" value="1"/>
</dbReference>
<dbReference type="FunFam" id="3.30.40.10:FF:000261">
    <property type="entry name" value="Mindbomb E3 ubiquitin protein ligase 2"/>
    <property type="match status" value="1"/>
</dbReference>
<dbReference type="FunFam" id="1.25.40.20:FF:000110">
    <property type="entry name" value="Mindbomb E3 ubiquitin protein ligase 2"/>
    <property type="match status" value="1"/>
</dbReference>
<evidence type="ECO:0000256" key="19">
    <source>
        <dbReference type="PROSITE-ProRule" id="PRU00228"/>
    </source>
</evidence>
<keyword evidence="13 18" id="KW-0040">ANK repeat</keyword>
<dbReference type="SMART" id="SM00291">
    <property type="entry name" value="ZnF_ZZ"/>
    <property type="match status" value="1"/>
</dbReference>
<evidence type="ECO:0000259" key="22">
    <source>
        <dbReference type="PROSITE" id="PS51416"/>
    </source>
</evidence>
<dbReference type="InterPro" id="IPR037252">
    <property type="entry name" value="Mib_Herc2_sf"/>
</dbReference>
<dbReference type="FunFam" id="2.30.30.40:FF:000044">
    <property type="entry name" value="E3 ubiquitin-protein ligase MIB2, putative"/>
    <property type="match status" value="1"/>
</dbReference>
<feature type="repeat" description="ANK" evidence="18">
    <location>
        <begin position="522"/>
        <end position="554"/>
    </location>
</feature>
<keyword evidence="11" id="KW-0862">Zinc</keyword>
<dbReference type="GO" id="GO:0008270">
    <property type="term" value="F:zinc ion binding"/>
    <property type="evidence" value="ECO:0007669"/>
    <property type="project" value="UniProtKB-KW"/>
</dbReference>
<dbReference type="GO" id="GO:0061630">
    <property type="term" value="F:ubiquitin protein ligase activity"/>
    <property type="evidence" value="ECO:0007669"/>
    <property type="project" value="UniProtKB-EC"/>
</dbReference>
<dbReference type="CDD" id="cd16726">
    <property type="entry name" value="RING-HC_MIB2_rpt1"/>
    <property type="match status" value="1"/>
</dbReference>
<reference evidence="23" key="2">
    <citation type="submission" date="2025-08" db="UniProtKB">
        <authorList>
            <consortium name="Ensembl"/>
        </authorList>
    </citation>
    <scope>IDENTIFICATION</scope>
</reference>
<dbReference type="InterPro" id="IPR043145">
    <property type="entry name" value="Znf_ZZ_sf"/>
</dbReference>
<dbReference type="Pfam" id="PF13920">
    <property type="entry name" value="zf-C3HC4_3"/>
    <property type="match status" value="2"/>
</dbReference>
<dbReference type="SUPFAM" id="SSF48403">
    <property type="entry name" value="Ankyrin repeat"/>
    <property type="match status" value="1"/>
</dbReference>
<evidence type="ECO:0000256" key="13">
    <source>
        <dbReference type="ARBA" id="ARBA00023043"/>
    </source>
</evidence>
<evidence type="ECO:0000256" key="5">
    <source>
        <dbReference type="ARBA" id="ARBA00022490"/>
    </source>
</evidence>
<dbReference type="FunFam" id="3.30.60.90:FF:000004">
    <property type="entry name" value="Putative E3 ubiquitin-protein ligase MIB2"/>
    <property type="match status" value="1"/>
</dbReference>
<dbReference type="CDD" id="cd02339">
    <property type="entry name" value="ZZ_Mind_bomb"/>
    <property type="match status" value="1"/>
</dbReference>
<dbReference type="Pfam" id="PF06701">
    <property type="entry name" value="MIB_HERC2"/>
    <property type="match status" value="2"/>
</dbReference>
<keyword evidence="24" id="KW-1185">Reference proteome</keyword>
<comment type="catalytic activity">
    <reaction evidence="1">
        <text>S-ubiquitinyl-[E2 ubiquitin-conjugating enzyme]-L-cysteine + [acceptor protein]-L-lysine = [E2 ubiquitin-conjugating enzyme]-L-cysteine + N(6)-ubiquitinyl-[acceptor protein]-L-lysine.</text>
        <dbReference type="EC" id="2.3.2.27"/>
    </reaction>
</comment>
<organism evidence="23 24">
    <name type="scientific">Oncorhynchus mykiss</name>
    <name type="common">Rainbow trout</name>
    <name type="synonym">Salmo gairdneri</name>
    <dbReference type="NCBI Taxonomy" id="8022"/>
    <lineage>
        <taxon>Eukaryota</taxon>
        <taxon>Metazoa</taxon>
        <taxon>Chordata</taxon>
        <taxon>Craniata</taxon>
        <taxon>Vertebrata</taxon>
        <taxon>Euteleostomi</taxon>
        <taxon>Actinopterygii</taxon>
        <taxon>Neopterygii</taxon>
        <taxon>Teleostei</taxon>
        <taxon>Protacanthopterygii</taxon>
        <taxon>Salmoniformes</taxon>
        <taxon>Salmonidae</taxon>
        <taxon>Salmoninae</taxon>
        <taxon>Oncorhynchus</taxon>
    </lineage>
</organism>
<evidence type="ECO:0000256" key="1">
    <source>
        <dbReference type="ARBA" id="ARBA00000900"/>
    </source>
</evidence>
<evidence type="ECO:0000256" key="12">
    <source>
        <dbReference type="ARBA" id="ARBA00022976"/>
    </source>
</evidence>
<dbReference type="PROSITE" id="PS50089">
    <property type="entry name" value="ZF_RING_2"/>
    <property type="match status" value="1"/>
</dbReference>
<feature type="repeat" description="ANK" evidence="18">
    <location>
        <begin position="657"/>
        <end position="689"/>
    </location>
</feature>
<dbReference type="CDD" id="cd16728">
    <property type="entry name" value="RING-HC_MIB2_rpt2"/>
    <property type="match status" value="1"/>
</dbReference>
<evidence type="ECO:0000256" key="17">
    <source>
        <dbReference type="ARBA" id="ARBA00080621"/>
    </source>
</evidence>
<evidence type="ECO:0000256" key="18">
    <source>
        <dbReference type="PROSITE-ProRule" id="PRU00023"/>
    </source>
</evidence>
<keyword evidence="12" id="KW-0914">Notch signaling pathway</keyword>
<keyword evidence="5" id="KW-0963">Cytoplasm</keyword>
<feature type="repeat" description="ANK" evidence="18">
    <location>
        <begin position="456"/>
        <end position="488"/>
    </location>
</feature>
<dbReference type="SMART" id="SM00248">
    <property type="entry name" value="ANK"/>
    <property type="match status" value="10"/>
</dbReference>
<dbReference type="PROSITE" id="PS50088">
    <property type="entry name" value="ANK_REPEAT"/>
    <property type="match status" value="5"/>
</dbReference>
<evidence type="ECO:0000256" key="3">
    <source>
        <dbReference type="ARBA" id="ARBA00004906"/>
    </source>
</evidence>
<dbReference type="Gene3D" id="2.30.30.40">
    <property type="entry name" value="SH3 Domains"/>
    <property type="match status" value="2"/>
</dbReference>
<proteinExistence type="predicted"/>
<dbReference type="GO" id="GO:0007219">
    <property type="term" value="P:Notch signaling pathway"/>
    <property type="evidence" value="ECO:0007669"/>
    <property type="project" value="UniProtKB-KW"/>
</dbReference>
<dbReference type="Gene3D" id="1.25.40.20">
    <property type="entry name" value="Ankyrin repeat-containing domain"/>
    <property type="match status" value="3"/>
</dbReference>
<dbReference type="Pfam" id="PF12796">
    <property type="entry name" value="Ank_2"/>
    <property type="match status" value="1"/>
</dbReference>
<keyword evidence="10" id="KW-0833">Ubl conjugation pathway</keyword>
<dbReference type="SMART" id="SM00184">
    <property type="entry name" value="RING"/>
    <property type="match status" value="2"/>
</dbReference>
<dbReference type="PROSITE" id="PS51416">
    <property type="entry name" value="MIB_HERC2"/>
    <property type="match status" value="2"/>
</dbReference>
<evidence type="ECO:0000259" key="21">
    <source>
        <dbReference type="PROSITE" id="PS50135"/>
    </source>
</evidence>
<dbReference type="SUPFAM" id="SSF159034">
    <property type="entry name" value="Mib/herc2 domain-like"/>
    <property type="match status" value="2"/>
</dbReference>
<reference evidence="23" key="1">
    <citation type="submission" date="2020-07" db="EMBL/GenBank/DDBJ databases">
        <title>A long reads based de novo assembly of the rainbow trout Arlee double haploid line genome.</title>
        <authorList>
            <person name="Gao G."/>
            <person name="Palti Y."/>
        </authorList>
    </citation>
    <scope>NUCLEOTIDE SEQUENCE [LARGE SCALE GENOMIC DNA]</scope>
</reference>
<comment type="subcellular location">
    <subcellularLocation>
        <location evidence="2">Cytoplasm</location>
    </subcellularLocation>
</comment>
<dbReference type="Gene3D" id="3.30.60.90">
    <property type="match status" value="1"/>
</dbReference>
<dbReference type="SUPFAM" id="SSF57850">
    <property type="entry name" value="RING/U-box"/>
    <property type="match status" value="2"/>
</dbReference>
<evidence type="ECO:0000256" key="11">
    <source>
        <dbReference type="ARBA" id="ARBA00022833"/>
    </source>
</evidence>